<feature type="region of interest" description="Disordered" evidence="1">
    <location>
        <begin position="51"/>
        <end position="96"/>
    </location>
</feature>
<accession>A0ABT5TF97</accession>
<organism evidence="2 3">
    <name type="scientific">Roseinatronobacter alkalisoli</name>
    <dbReference type="NCBI Taxonomy" id="3028235"/>
    <lineage>
        <taxon>Bacteria</taxon>
        <taxon>Pseudomonadati</taxon>
        <taxon>Pseudomonadota</taxon>
        <taxon>Alphaproteobacteria</taxon>
        <taxon>Rhodobacterales</taxon>
        <taxon>Paracoccaceae</taxon>
        <taxon>Roseinatronobacter</taxon>
    </lineage>
</organism>
<name>A0ABT5TF97_9RHOB</name>
<evidence type="ECO:0000256" key="1">
    <source>
        <dbReference type="SAM" id="MobiDB-lite"/>
    </source>
</evidence>
<reference evidence="2" key="1">
    <citation type="submission" date="2023-02" db="EMBL/GenBank/DDBJ databases">
        <title>Description of Roseinatronobacter alkalisoli sp. nov., an alkaliphilic bacerium isolated from soda soil.</title>
        <authorList>
            <person name="Wei W."/>
        </authorList>
    </citation>
    <scope>NUCLEOTIDE SEQUENCE</scope>
    <source>
        <strain evidence="2">HJB301</strain>
    </source>
</reference>
<proteinExistence type="predicted"/>
<evidence type="ECO:0000313" key="2">
    <source>
        <dbReference type="EMBL" id="MDD7973800.1"/>
    </source>
</evidence>
<gene>
    <name evidence="2" type="ORF">PUT78_22400</name>
</gene>
<dbReference type="Proteomes" id="UP001431784">
    <property type="component" value="Unassembled WGS sequence"/>
</dbReference>
<sequence length="292" mass="31397">MGTMTLHTRSFHPRESFGVTGFGFSGDNRGFSTNLGVTSRIRSQIDINLTGASVSANPPESDPSYHPAGMQTDYSHPDEQPTGRFTGGPSITPYRQDGAQDASFTYAYRGKNHAAVPKALIGGFVENRLGDWLNRETEKVLVPDLDVTISLSLSIDRAARKAHVTANMRGDGFPNAEAFLLDSGGAPLFLVSHVRVGTASGQLWGNALIRMASCALQVDLTPEDRWAGPVEVLASMDHAGDGSPQQIGRIGRTNVSAWNSVHTCRDAVGPASRRALDDNWSAIGTREEPVHR</sequence>
<keyword evidence="3" id="KW-1185">Reference proteome</keyword>
<dbReference type="RefSeq" id="WP_274354460.1">
    <property type="nucleotide sequence ID" value="NZ_JAQZSM010000060.1"/>
</dbReference>
<comment type="caution">
    <text evidence="2">The sequence shown here is derived from an EMBL/GenBank/DDBJ whole genome shotgun (WGS) entry which is preliminary data.</text>
</comment>
<dbReference type="EMBL" id="JAQZSM010000060">
    <property type="protein sequence ID" value="MDD7973800.1"/>
    <property type="molecule type" value="Genomic_DNA"/>
</dbReference>
<evidence type="ECO:0000313" key="3">
    <source>
        <dbReference type="Proteomes" id="UP001431784"/>
    </source>
</evidence>
<protein>
    <submittedName>
        <fullName evidence="2">Uncharacterized protein</fullName>
    </submittedName>
</protein>